<dbReference type="EMBL" id="JABSTQ010010242">
    <property type="protein sequence ID" value="KAG0422368.1"/>
    <property type="molecule type" value="Genomic_DNA"/>
</dbReference>
<accession>A0AC60PP68</accession>
<sequence length="281" mass="31513">MVTARKADVQKNAAAQRYQHDKPGLVAMANSGPDTNGSQFYIITVPTPHLDSKHVVFGRVIKGMGVVAILELVRTSDMDVPVEDCVIQNCGEILPGQDFGICEVDCTEDVFPPFPDDCDFDFTDIENIMCVAEKIRQSGNHYFRKEDFVKAHSKYKKALRYLNKLHEVNELSKEQESKIAAVVLPCILNSAASKLKLKRYDQALDDCDEALDLEPKHPKALFRRGQAFHGMRDYEKSMANLQQALSLSPNNKAILSEIAAVKGEMQAYKAQERKAYAKLFN</sequence>
<protein>
    <submittedName>
        <fullName evidence="1">Uncharacterized protein</fullName>
    </submittedName>
</protein>
<reference evidence="1 2" key="1">
    <citation type="journal article" date="2020" name="Cell">
        <title>Large-Scale Comparative Analyses of Tick Genomes Elucidate Their Genetic Diversity and Vector Capacities.</title>
        <authorList>
            <consortium name="Tick Genome and Microbiome Consortium (TIGMIC)"/>
            <person name="Jia N."/>
            <person name="Wang J."/>
            <person name="Shi W."/>
            <person name="Du L."/>
            <person name="Sun Y."/>
            <person name="Zhan W."/>
            <person name="Jiang J.F."/>
            <person name="Wang Q."/>
            <person name="Zhang B."/>
            <person name="Ji P."/>
            <person name="Bell-Sakyi L."/>
            <person name="Cui X.M."/>
            <person name="Yuan T.T."/>
            <person name="Jiang B.G."/>
            <person name="Yang W.F."/>
            <person name="Lam T.T."/>
            <person name="Chang Q.C."/>
            <person name="Ding S.J."/>
            <person name="Wang X.J."/>
            <person name="Zhu J.G."/>
            <person name="Ruan X.D."/>
            <person name="Zhao L."/>
            <person name="Wei J.T."/>
            <person name="Ye R.Z."/>
            <person name="Que T.C."/>
            <person name="Du C.H."/>
            <person name="Zhou Y.H."/>
            <person name="Cheng J.X."/>
            <person name="Dai P.F."/>
            <person name="Guo W.B."/>
            <person name="Han X.H."/>
            <person name="Huang E.J."/>
            <person name="Li L.F."/>
            <person name="Wei W."/>
            <person name="Gao Y.C."/>
            <person name="Liu J.Z."/>
            <person name="Shao H.Z."/>
            <person name="Wang X."/>
            <person name="Wang C.C."/>
            <person name="Yang T.C."/>
            <person name="Huo Q.B."/>
            <person name="Li W."/>
            <person name="Chen H.Y."/>
            <person name="Chen S.E."/>
            <person name="Zhou L.G."/>
            <person name="Ni X.B."/>
            <person name="Tian J.H."/>
            <person name="Sheng Y."/>
            <person name="Liu T."/>
            <person name="Pan Y.S."/>
            <person name="Xia L.Y."/>
            <person name="Li J."/>
            <person name="Zhao F."/>
            <person name="Cao W.C."/>
        </authorList>
    </citation>
    <scope>NUCLEOTIDE SEQUENCE [LARGE SCALE GENOMIC DNA]</scope>
    <source>
        <strain evidence="1">Iper-2018</strain>
    </source>
</reference>
<dbReference type="Proteomes" id="UP000805193">
    <property type="component" value="Unassembled WGS sequence"/>
</dbReference>
<organism evidence="1 2">
    <name type="scientific">Ixodes persulcatus</name>
    <name type="common">Taiga tick</name>
    <dbReference type="NCBI Taxonomy" id="34615"/>
    <lineage>
        <taxon>Eukaryota</taxon>
        <taxon>Metazoa</taxon>
        <taxon>Ecdysozoa</taxon>
        <taxon>Arthropoda</taxon>
        <taxon>Chelicerata</taxon>
        <taxon>Arachnida</taxon>
        <taxon>Acari</taxon>
        <taxon>Parasitiformes</taxon>
        <taxon>Ixodida</taxon>
        <taxon>Ixodoidea</taxon>
        <taxon>Ixodidae</taxon>
        <taxon>Ixodinae</taxon>
        <taxon>Ixodes</taxon>
    </lineage>
</organism>
<evidence type="ECO:0000313" key="2">
    <source>
        <dbReference type="Proteomes" id="UP000805193"/>
    </source>
</evidence>
<name>A0AC60PP68_IXOPE</name>
<keyword evidence="2" id="KW-1185">Reference proteome</keyword>
<comment type="caution">
    <text evidence="1">The sequence shown here is derived from an EMBL/GenBank/DDBJ whole genome shotgun (WGS) entry which is preliminary data.</text>
</comment>
<gene>
    <name evidence="1" type="ORF">HPB47_001799</name>
</gene>
<evidence type="ECO:0000313" key="1">
    <source>
        <dbReference type="EMBL" id="KAG0422368.1"/>
    </source>
</evidence>
<proteinExistence type="predicted"/>